<evidence type="ECO:0000259" key="2">
    <source>
        <dbReference type="SMART" id="SM00014"/>
    </source>
</evidence>
<dbReference type="InterPro" id="IPR000326">
    <property type="entry name" value="PAP2/HPO"/>
</dbReference>
<feature type="transmembrane region" description="Helical" evidence="1">
    <location>
        <begin position="67"/>
        <end position="85"/>
    </location>
</feature>
<feature type="transmembrane region" description="Helical" evidence="1">
    <location>
        <begin position="223"/>
        <end position="244"/>
    </location>
</feature>
<accession>A0A4R9LWI6</accession>
<feature type="transmembrane region" description="Helical" evidence="1">
    <location>
        <begin position="130"/>
        <end position="150"/>
    </location>
</feature>
<proteinExistence type="predicted"/>
<evidence type="ECO:0000313" key="3">
    <source>
        <dbReference type="EMBL" id="TGN17189.1"/>
    </source>
</evidence>
<feature type="transmembrane region" description="Helical" evidence="1">
    <location>
        <begin position="162"/>
        <end position="179"/>
    </location>
</feature>
<feature type="transmembrane region" description="Helical" evidence="1">
    <location>
        <begin position="199"/>
        <end position="217"/>
    </location>
</feature>
<dbReference type="Gene3D" id="1.20.144.10">
    <property type="entry name" value="Phosphatidic acid phosphatase type 2/haloperoxidase"/>
    <property type="match status" value="1"/>
</dbReference>
<keyword evidence="1" id="KW-1133">Transmembrane helix</keyword>
<sequence length="335" mass="37709">MENPMILTSAIFAQIWFSGEPLDFLHGLDPTFGSLFFFLSVICHYLGGTVFFLVLISFAYAFYNPKLGFELATGLLTSGLVIALGKFYFESPRPFPYPEAFGEKAFGFPSGHAYSAVVVWGLLAYRFKNVWFRLLCISIILITPLTRMYLKVHYLGDVTAGFFVGLIHLGILISFLSYLDKKSLPHYFIQTDKHRTLSLLGLVLSFSVILLDSKYLSPEHHHSLATAVTAAGSIAGFWIGVLFYPKFSKHEFLNWGMPVSEGKFDLSAFGVRLSVLILVLGIFYILPSSLAQKTEWKDDLLLRYIRYLITSFALIVIYPILLQRIAGGRFLSASR</sequence>
<organism evidence="3 4">
    <name type="scientific">Leptospira idonii</name>
    <dbReference type="NCBI Taxonomy" id="1193500"/>
    <lineage>
        <taxon>Bacteria</taxon>
        <taxon>Pseudomonadati</taxon>
        <taxon>Spirochaetota</taxon>
        <taxon>Spirochaetia</taxon>
        <taxon>Leptospirales</taxon>
        <taxon>Leptospiraceae</taxon>
        <taxon>Leptospira</taxon>
    </lineage>
</organism>
<dbReference type="Pfam" id="PF01569">
    <property type="entry name" value="PAP2"/>
    <property type="match status" value="1"/>
</dbReference>
<feature type="transmembrane region" description="Helical" evidence="1">
    <location>
        <begin position="264"/>
        <end position="284"/>
    </location>
</feature>
<dbReference type="SMART" id="SM00014">
    <property type="entry name" value="acidPPc"/>
    <property type="match status" value="1"/>
</dbReference>
<dbReference type="PANTHER" id="PTHR14969">
    <property type="entry name" value="SPHINGOSINE-1-PHOSPHATE PHOSPHOHYDROLASE"/>
    <property type="match status" value="1"/>
</dbReference>
<feature type="transmembrane region" description="Helical" evidence="1">
    <location>
        <begin position="105"/>
        <end position="123"/>
    </location>
</feature>
<keyword evidence="1" id="KW-0472">Membrane</keyword>
<name>A0A4R9LWI6_9LEPT</name>
<feature type="domain" description="Phosphatidic acid phosphatase type 2/haloperoxidase" evidence="2">
    <location>
        <begin position="66"/>
        <end position="173"/>
    </location>
</feature>
<comment type="caution">
    <text evidence="3">The sequence shown here is derived from an EMBL/GenBank/DDBJ whole genome shotgun (WGS) entry which is preliminary data.</text>
</comment>
<dbReference type="Proteomes" id="UP000298058">
    <property type="component" value="Unassembled WGS sequence"/>
</dbReference>
<feature type="transmembrane region" description="Helical" evidence="1">
    <location>
        <begin position="37"/>
        <end position="60"/>
    </location>
</feature>
<dbReference type="EMBL" id="RQHW01000079">
    <property type="protein sequence ID" value="TGN17189.1"/>
    <property type="molecule type" value="Genomic_DNA"/>
</dbReference>
<dbReference type="AlphaFoldDB" id="A0A4R9LWI6"/>
<feature type="transmembrane region" description="Helical" evidence="1">
    <location>
        <begin position="304"/>
        <end position="322"/>
    </location>
</feature>
<evidence type="ECO:0000313" key="4">
    <source>
        <dbReference type="Proteomes" id="UP000298058"/>
    </source>
</evidence>
<reference evidence="3" key="1">
    <citation type="journal article" date="2019" name="PLoS Negl. Trop. Dis.">
        <title>Revisiting the worldwide diversity of Leptospira species in the environment.</title>
        <authorList>
            <person name="Vincent A.T."/>
            <person name="Schiettekatte O."/>
            <person name="Bourhy P."/>
            <person name="Veyrier F.J."/>
            <person name="Picardeau M."/>
        </authorList>
    </citation>
    <scope>NUCLEOTIDE SEQUENCE [LARGE SCALE GENOMIC DNA]</scope>
    <source>
        <strain evidence="3">201300427</strain>
    </source>
</reference>
<dbReference type="PANTHER" id="PTHR14969:SF13">
    <property type="entry name" value="AT30094P"/>
    <property type="match status" value="1"/>
</dbReference>
<protein>
    <submittedName>
        <fullName evidence="3">Phosphatase PAP2 family protein</fullName>
    </submittedName>
</protein>
<dbReference type="SUPFAM" id="SSF48317">
    <property type="entry name" value="Acid phosphatase/Vanadium-dependent haloperoxidase"/>
    <property type="match status" value="1"/>
</dbReference>
<keyword evidence="4" id="KW-1185">Reference proteome</keyword>
<keyword evidence="1" id="KW-0812">Transmembrane</keyword>
<gene>
    <name evidence="3" type="ORF">EHS15_18630</name>
</gene>
<dbReference type="InterPro" id="IPR036938">
    <property type="entry name" value="PAP2/HPO_sf"/>
</dbReference>
<evidence type="ECO:0000256" key="1">
    <source>
        <dbReference type="SAM" id="Phobius"/>
    </source>
</evidence>
<dbReference type="OrthoDB" id="9789113at2"/>